<evidence type="ECO:0000313" key="3">
    <source>
        <dbReference type="Proteomes" id="UP000007076"/>
    </source>
</evidence>
<keyword evidence="3" id="KW-1185">Reference proteome</keyword>
<dbReference type="eggNOG" id="ENOG5031ZXS">
    <property type="taxonomic scope" value="Bacteria"/>
</dbReference>
<dbReference type="EMBL" id="AP010968">
    <property type="protein sequence ID" value="BAJ30090.1"/>
    <property type="molecule type" value="Genomic_DNA"/>
</dbReference>
<gene>
    <name evidence="2" type="ordered locus">KSE_43070</name>
</gene>
<proteinExistence type="predicted"/>
<dbReference type="AlphaFoldDB" id="E4NF10"/>
<dbReference type="PATRIC" id="fig|452652.3.peg.4295"/>
<accession>E4NF10</accession>
<protein>
    <submittedName>
        <fullName evidence="2">Uncharacterized protein</fullName>
    </submittedName>
</protein>
<reference evidence="2 3" key="1">
    <citation type="journal article" date="2010" name="DNA Res.">
        <title>Genome sequence of Kitasatospora setae NBRC 14216T: an evolutionary snapshot of the family Streptomycetaceae.</title>
        <authorList>
            <person name="Ichikawa N."/>
            <person name="Oguchi A."/>
            <person name="Ikeda H."/>
            <person name="Ishikawa J."/>
            <person name="Kitani S."/>
            <person name="Watanabe Y."/>
            <person name="Nakamura S."/>
            <person name="Katano Y."/>
            <person name="Kishi E."/>
            <person name="Sasagawa M."/>
            <person name="Ankai A."/>
            <person name="Fukui S."/>
            <person name="Hashimoto Y."/>
            <person name="Kamata S."/>
            <person name="Otoguro M."/>
            <person name="Tanikawa S."/>
            <person name="Nihira T."/>
            <person name="Horinouchi S."/>
            <person name="Ohnishi Y."/>
            <person name="Hayakawa M."/>
            <person name="Kuzuyama T."/>
            <person name="Arisawa A."/>
            <person name="Nomoto F."/>
            <person name="Miura H."/>
            <person name="Takahashi Y."/>
            <person name="Fujita N."/>
        </authorList>
    </citation>
    <scope>NUCLEOTIDE SEQUENCE [LARGE SCALE GENOMIC DNA]</scope>
    <source>
        <strain evidence="3">ATCC 33774 / DSM 43861 / JCM 3304 / KCC A-0304 / NBRC 14216 / KM-6054</strain>
    </source>
</reference>
<organism evidence="2 3">
    <name type="scientific">Kitasatospora setae (strain ATCC 33774 / DSM 43861 / JCM 3304 / KCC A-0304 / NBRC 14216 / KM-6054)</name>
    <name type="common">Streptomyces setae</name>
    <dbReference type="NCBI Taxonomy" id="452652"/>
    <lineage>
        <taxon>Bacteria</taxon>
        <taxon>Bacillati</taxon>
        <taxon>Actinomycetota</taxon>
        <taxon>Actinomycetes</taxon>
        <taxon>Kitasatosporales</taxon>
        <taxon>Streptomycetaceae</taxon>
        <taxon>Kitasatospora</taxon>
    </lineage>
</organism>
<sequence>MLHTQAEMAIPHYVDLMTPDSVRAALAELESTRERRDAVNDLVGALRVELAGLDEKDARAAKDALRDGKPLPKATNRGPLENKLAEAERQQVPLYELAVEAAHAVKAAAIAVRADWRQTICEEVEKTRTEALATTARLTALMDQLSIYATAVEDMDGDLAQPWGANERQWRIMAPRGGITWDTDRRALDRIASDRLEYSTTYPGGLPGRLSPDADPAEEHNPLAVPSAAFGTRGW</sequence>
<dbReference type="KEGG" id="ksk:KSE_43070"/>
<dbReference type="Proteomes" id="UP000007076">
    <property type="component" value="Chromosome"/>
</dbReference>
<feature type="region of interest" description="Disordered" evidence="1">
    <location>
        <begin position="62"/>
        <end position="83"/>
    </location>
</feature>
<dbReference type="HOGENOM" id="CLU_1178969_0_0_11"/>
<evidence type="ECO:0000256" key="1">
    <source>
        <dbReference type="SAM" id="MobiDB-lite"/>
    </source>
</evidence>
<feature type="region of interest" description="Disordered" evidence="1">
    <location>
        <begin position="202"/>
        <end position="221"/>
    </location>
</feature>
<name>E4NF10_KITSK</name>
<dbReference type="STRING" id="452652.KSE_43070"/>
<evidence type="ECO:0000313" key="2">
    <source>
        <dbReference type="EMBL" id="BAJ30090.1"/>
    </source>
</evidence>